<dbReference type="GeneID" id="98124459"/>
<accession>A0ABR4DE02</accession>
<gene>
    <name evidence="3" type="ORF">VTJ83DRAFT_3437</name>
</gene>
<sequence>MRFLTRASPSRPHRYINARRLAMATTTDSTATSFPFKMHVTPDNTGLWHIRQTDEAAKTVSELLQQDMEKHHVFFNQDGFHNHIPHQLLALYGTGAPASTIRAAYAENETYQRPALPPHQDLPVVPFLPWPGAAEPYFGQEKYYPDFLRFFQEEIVRLGGWREVVARYVLGLDLGLKGIQHHHHHHHHHHEHHHQHQDHHHRHHHQQQQQQRTILGQPAAEEEDSPLLTRLFAGFLHPMIQLMYGIEWAQEAVVAEGLAQAAVHPGDIGEFLLAAERLARERQQNGGGGGDEPILSLLASVRSNEKLAQAAKASDPNKVRDGVLARAKNEMISAAARVRVRPEEVEEKTAEMFNAAVFTATAAALERVGRPGNAKPAKVDFFLMHHVTSAPFFVTVNAQPWIPPETKARLLEWKIRMDLLQYAARGAPELSAEKLRSYQPRNPDAGSAVAEIIARLHTISDDGHAIKLGRAIGICRNICQPYEEEHPPKPWLAIRGDEMWKKVCHLVVDSVEGPGPLWVRSTGFDEAWKDIPDVEA</sequence>
<protein>
    <recommendedName>
        <fullName evidence="5">HypA protein</fullName>
    </recommendedName>
</protein>
<evidence type="ECO:0008006" key="5">
    <source>
        <dbReference type="Google" id="ProtNLM"/>
    </source>
</evidence>
<evidence type="ECO:0000313" key="4">
    <source>
        <dbReference type="Proteomes" id="UP001600064"/>
    </source>
</evidence>
<name>A0ABR4DE02_9PEZI</name>
<proteinExistence type="predicted"/>
<dbReference type="RefSeq" id="XP_070867315.1">
    <property type="nucleotide sequence ID" value="XM_071009815.1"/>
</dbReference>
<dbReference type="InterPro" id="IPR025337">
    <property type="entry name" value="Questin_oxidase-like"/>
</dbReference>
<dbReference type="EMBL" id="JAZGUE010000003">
    <property type="protein sequence ID" value="KAL2268591.1"/>
    <property type="molecule type" value="Genomic_DNA"/>
</dbReference>
<evidence type="ECO:0000256" key="1">
    <source>
        <dbReference type="ARBA" id="ARBA00023002"/>
    </source>
</evidence>
<comment type="caution">
    <text evidence="3">The sequence shown here is derived from an EMBL/GenBank/DDBJ whole genome shotgun (WGS) entry which is preliminary data.</text>
</comment>
<evidence type="ECO:0000256" key="2">
    <source>
        <dbReference type="SAM" id="MobiDB-lite"/>
    </source>
</evidence>
<feature type="compositionally biased region" description="Basic residues" evidence="2">
    <location>
        <begin position="180"/>
        <end position="206"/>
    </location>
</feature>
<feature type="region of interest" description="Disordered" evidence="2">
    <location>
        <begin position="180"/>
        <end position="214"/>
    </location>
</feature>
<keyword evidence="1" id="KW-0560">Oxidoreductase</keyword>
<dbReference type="PANTHER" id="PTHR35870:SF1">
    <property type="entry name" value="PROTEIN, PUTATIVE (AFU_ORTHOLOGUE AFUA_5G03330)-RELATED"/>
    <property type="match status" value="1"/>
</dbReference>
<evidence type="ECO:0000313" key="3">
    <source>
        <dbReference type="EMBL" id="KAL2268591.1"/>
    </source>
</evidence>
<dbReference type="PANTHER" id="PTHR35870">
    <property type="entry name" value="PROTEIN, PUTATIVE (AFU_ORTHOLOGUE AFUA_5G03330)-RELATED"/>
    <property type="match status" value="1"/>
</dbReference>
<reference evidence="3 4" key="1">
    <citation type="journal article" date="2024" name="Commun. Biol.">
        <title>Comparative genomic analysis of thermophilic fungi reveals convergent evolutionary adaptations and gene losses.</title>
        <authorList>
            <person name="Steindorff A.S."/>
            <person name="Aguilar-Pontes M.V."/>
            <person name="Robinson A.J."/>
            <person name="Andreopoulos B."/>
            <person name="LaButti K."/>
            <person name="Kuo A."/>
            <person name="Mondo S."/>
            <person name="Riley R."/>
            <person name="Otillar R."/>
            <person name="Haridas S."/>
            <person name="Lipzen A."/>
            <person name="Grimwood J."/>
            <person name="Schmutz J."/>
            <person name="Clum A."/>
            <person name="Reid I.D."/>
            <person name="Moisan M.C."/>
            <person name="Butler G."/>
            <person name="Nguyen T.T.M."/>
            <person name="Dewar K."/>
            <person name="Conant G."/>
            <person name="Drula E."/>
            <person name="Henrissat B."/>
            <person name="Hansel C."/>
            <person name="Singer S."/>
            <person name="Hutchinson M.I."/>
            <person name="de Vries R.P."/>
            <person name="Natvig D.O."/>
            <person name="Powell A.J."/>
            <person name="Tsang A."/>
            <person name="Grigoriev I.V."/>
        </authorList>
    </citation>
    <scope>NUCLEOTIDE SEQUENCE [LARGE SCALE GENOMIC DNA]</scope>
    <source>
        <strain evidence="3 4">ATCC 22073</strain>
    </source>
</reference>
<keyword evidence="4" id="KW-1185">Reference proteome</keyword>
<organism evidence="3 4">
    <name type="scientific">Remersonia thermophila</name>
    <dbReference type="NCBI Taxonomy" id="72144"/>
    <lineage>
        <taxon>Eukaryota</taxon>
        <taxon>Fungi</taxon>
        <taxon>Dikarya</taxon>
        <taxon>Ascomycota</taxon>
        <taxon>Pezizomycotina</taxon>
        <taxon>Sordariomycetes</taxon>
        <taxon>Sordariomycetidae</taxon>
        <taxon>Sordariales</taxon>
        <taxon>Sordariales incertae sedis</taxon>
        <taxon>Remersonia</taxon>
    </lineage>
</organism>
<dbReference type="Pfam" id="PF14027">
    <property type="entry name" value="Questin_oxidase"/>
    <property type="match status" value="1"/>
</dbReference>
<dbReference type="Proteomes" id="UP001600064">
    <property type="component" value="Unassembled WGS sequence"/>
</dbReference>